<dbReference type="GO" id="GO:0031902">
    <property type="term" value="C:late endosome membrane"/>
    <property type="evidence" value="ECO:0007669"/>
    <property type="project" value="TreeGrafter"/>
</dbReference>
<name>A0A4S8JQH2_MUSBA</name>
<dbReference type="InterPro" id="IPR009755">
    <property type="entry name" value="RMC1_C"/>
</dbReference>
<organism evidence="4 5">
    <name type="scientific">Musa balbisiana</name>
    <name type="common">Banana</name>
    <dbReference type="NCBI Taxonomy" id="52838"/>
    <lineage>
        <taxon>Eukaryota</taxon>
        <taxon>Viridiplantae</taxon>
        <taxon>Streptophyta</taxon>
        <taxon>Embryophyta</taxon>
        <taxon>Tracheophyta</taxon>
        <taxon>Spermatophyta</taxon>
        <taxon>Magnoliopsida</taxon>
        <taxon>Liliopsida</taxon>
        <taxon>Zingiberales</taxon>
        <taxon>Musaceae</taxon>
        <taxon>Musa</taxon>
    </lineage>
</organism>
<dbReference type="Proteomes" id="UP000317650">
    <property type="component" value="Chromosome 1"/>
</dbReference>
<feature type="domain" description="Regulator of MON1-CCZ1 complex N-terminal" evidence="3">
    <location>
        <begin position="130"/>
        <end position="245"/>
    </location>
</feature>
<dbReference type="PANTHER" id="PTHR12897">
    <property type="entry name" value="COLON CANCER-ASSOCIATED PROTEIN MIC1"/>
    <property type="match status" value="1"/>
</dbReference>
<evidence type="ECO:0000259" key="3">
    <source>
        <dbReference type="Pfam" id="PF21029"/>
    </source>
</evidence>
<dbReference type="AlphaFoldDB" id="A0A4S8JQH2"/>
<dbReference type="Pfam" id="PF21029">
    <property type="entry name" value="RMC1_N"/>
    <property type="match status" value="1"/>
</dbReference>
<evidence type="ECO:0000313" key="5">
    <source>
        <dbReference type="Proteomes" id="UP000317650"/>
    </source>
</evidence>
<dbReference type="Pfam" id="PF07035">
    <property type="entry name" value="RMC1_C"/>
    <property type="match status" value="1"/>
</dbReference>
<feature type="compositionally biased region" description="Polar residues" evidence="1">
    <location>
        <begin position="578"/>
        <end position="596"/>
    </location>
</feature>
<dbReference type="PANTHER" id="PTHR12897:SF4">
    <property type="entry name" value="REGULATOR OF MON1-CCZ1 COMPLEX"/>
    <property type="match status" value="1"/>
</dbReference>
<dbReference type="InterPro" id="IPR049040">
    <property type="entry name" value="RMC1_N"/>
</dbReference>
<gene>
    <name evidence="4" type="ORF">C4D60_Mb01t24990</name>
</gene>
<accession>A0A4S8JQH2</accession>
<evidence type="ECO:0000313" key="4">
    <source>
        <dbReference type="EMBL" id="THU64299.1"/>
    </source>
</evidence>
<sequence length="859" mass="95974">MKEGKNVSALSRILVNCASQTKEYGRCISKRVPEIERDMCLKEFLALKACMQSTTKEYGRCISKRVPEIERDMCLKEFLALKACMQSTTMSGKASSDPSQVGLSGSGALSHVYIQHPPLRCNVPGTQGLYYDDGNKLLLAPSSDQVLSWKVGPSTQPDPPNSDFIGEGPVLSIRYSLDGKLIGIQRSNQEIQFINRESRETFSRRCRPDSESILGFFWTDCPSCDVLLIKTSGIDLLSYEPDLNTLRLVEAKRFSVSWYVYTHESRMVLLASGMQCTIFSGYQFSSGGIIRLPKFEMAMAKAEANHKPVLAAEDIHIVIIYGRVYCLQFDRVSMQLNLYRFYRDAVVQQGALSIYSSRIAVSVIDNVLLVHQVDAKVVIIYDVFLDCLSPISAPLPLLLRGSSVSGRQALQVEDNLTNAYGAMIYGDSWTFLVPDLICDIDNGLLWRICLDLEAIASSSSDVPSVLEFLQRRRSDPSKIKMLCLSIMRAIMLERRPISIITRAIDALVTSYAHLVKMENAFQGGDRSSKKSQNSDSQSANTSNIVSAESLDETMNRGKSIIKGAASETQQSTIRNLVNVNDNHATKSTSKASLDSVSDSDGDANLDAMRSNSGESLDKYLSTDLLSSDAMQDVKKNMKHDYLKQSPIESEGLGCSSSRSDSCISNQQEPQITSVAISPDEMYHFVFALVEEELGGDPAYLIAVIVECLRCSTKEKLRVHPNLYMMMIQMLARTNRYSELALFVTNKILEPSKEVALQLLEQGRQNFQIRKLGMDMLRQLSLHHDFVTVLLQDGYYLEALRYARKHKVITVQPSLFLEAAIAANNSQHLAAVLRFFSDFTPSFKLTSDYNRYHTMLIEMS</sequence>
<dbReference type="EMBL" id="PYDT01000004">
    <property type="protein sequence ID" value="THU64299.1"/>
    <property type="molecule type" value="Genomic_DNA"/>
</dbReference>
<comment type="caution">
    <text evidence="4">The sequence shown here is derived from an EMBL/GenBank/DDBJ whole genome shotgun (WGS) entry which is preliminary data.</text>
</comment>
<dbReference type="STRING" id="52838.A0A4S8JQH2"/>
<dbReference type="GO" id="GO:0010506">
    <property type="term" value="P:regulation of autophagy"/>
    <property type="evidence" value="ECO:0007669"/>
    <property type="project" value="InterPro"/>
</dbReference>
<proteinExistence type="predicted"/>
<dbReference type="GO" id="GO:0005765">
    <property type="term" value="C:lysosomal membrane"/>
    <property type="evidence" value="ECO:0007669"/>
    <property type="project" value="TreeGrafter"/>
</dbReference>
<keyword evidence="5" id="KW-1185">Reference proteome</keyword>
<dbReference type="GO" id="GO:0035658">
    <property type="term" value="C:Mon1-Ccz1 complex"/>
    <property type="evidence" value="ECO:0007669"/>
    <property type="project" value="InterPro"/>
</dbReference>
<dbReference type="InterPro" id="IPR040371">
    <property type="entry name" value="RMC1"/>
</dbReference>
<feature type="region of interest" description="Disordered" evidence="1">
    <location>
        <begin position="578"/>
        <end position="610"/>
    </location>
</feature>
<evidence type="ECO:0000259" key="2">
    <source>
        <dbReference type="Pfam" id="PF07035"/>
    </source>
</evidence>
<feature type="region of interest" description="Disordered" evidence="1">
    <location>
        <begin position="522"/>
        <end position="549"/>
    </location>
</feature>
<protein>
    <submittedName>
        <fullName evidence="4">Uncharacterized protein</fullName>
    </submittedName>
</protein>
<feature type="domain" description="Mic1" evidence="2">
    <location>
        <begin position="656"/>
        <end position="837"/>
    </location>
</feature>
<evidence type="ECO:0000256" key="1">
    <source>
        <dbReference type="SAM" id="MobiDB-lite"/>
    </source>
</evidence>
<reference evidence="4 5" key="1">
    <citation type="journal article" date="2019" name="Nat. Plants">
        <title>Genome sequencing of Musa balbisiana reveals subgenome evolution and function divergence in polyploid bananas.</title>
        <authorList>
            <person name="Yao X."/>
        </authorList>
    </citation>
    <scope>NUCLEOTIDE SEQUENCE [LARGE SCALE GENOMIC DNA]</scope>
    <source>
        <strain evidence="5">cv. DH-PKW</strain>
        <tissue evidence="4">Leaves</tissue>
    </source>
</reference>